<feature type="domain" description="Methyltransferase type 11" evidence="1">
    <location>
        <begin position="3"/>
        <end position="70"/>
    </location>
</feature>
<dbReference type="Proteomes" id="UP001234495">
    <property type="component" value="Unassembled WGS sequence"/>
</dbReference>
<dbReference type="InterPro" id="IPR013216">
    <property type="entry name" value="Methyltransf_11"/>
</dbReference>
<accession>A0ABT9Z9I3</accession>
<keyword evidence="2" id="KW-0830">Ubiquinone</keyword>
<dbReference type="EMBL" id="JAUSUD010000001">
    <property type="protein sequence ID" value="MDQ0228902.1"/>
    <property type="molecule type" value="Genomic_DNA"/>
</dbReference>
<dbReference type="SUPFAM" id="SSF53335">
    <property type="entry name" value="S-adenosyl-L-methionine-dependent methyltransferases"/>
    <property type="match status" value="1"/>
</dbReference>
<gene>
    <name evidence="2" type="ORF">J2S19_000152</name>
</gene>
<evidence type="ECO:0000313" key="3">
    <source>
        <dbReference type="Proteomes" id="UP001234495"/>
    </source>
</evidence>
<dbReference type="CDD" id="cd02440">
    <property type="entry name" value="AdoMet_MTases"/>
    <property type="match status" value="1"/>
</dbReference>
<name>A0ABT9Z9I3_9BACI</name>
<protein>
    <submittedName>
        <fullName evidence="2">Ubiquinone/menaquinone biosynthesis C-methylase UbiE</fullName>
    </submittedName>
</protein>
<sequence length="175" mass="20293">MNNPKMIEHAKKRNLESNMKISYYIEDLASTSFSENSFDIVLSESVLQFTTISHTLPEIFRILKNNGMLIAIEMVQQSPLTDEEQHELTTFYGMKNIPTIERWKELFSHYHLPVKKISTSTTIELIDNGDPTTEFSPISVIPQETFELLTHHEELTVKYANKVSYCVFYAIKRAK</sequence>
<dbReference type="RefSeq" id="WP_307335692.1">
    <property type="nucleotide sequence ID" value="NZ_JAUSUD010000001.1"/>
</dbReference>
<proteinExistence type="predicted"/>
<organism evidence="2 3">
    <name type="scientific">Metabacillus malikii</name>
    <dbReference type="NCBI Taxonomy" id="1504265"/>
    <lineage>
        <taxon>Bacteria</taxon>
        <taxon>Bacillati</taxon>
        <taxon>Bacillota</taxon>
        <taxon>Bacilli</taxon>
        <taxon>Bacillales</taxon>
        <taxon>Bacillaceae</taxon>
        <taxon>Metabacillus</taxon>
    </lineage>
</organism>
<comment type="caution">
    <text evidence="2">The sequence shown here is derived from an EMBL/GenBank/DDBJ whole genome shotgun (WGS) entry which is preliminary data.</text>
</comment>
<dbReference type="InterPro" id="IPR029063">
    <property type="entry name" value="SAM-dependent_MTases_sf"/>
</dbReference>
<evidence type="ECO:0000259" key="1">
    <source>
        <dbReference type="Pfam" id="PF08241"/>
    </source>
</evidence>
<evidence type="ECO:0000313" key="2">
    <source>
        <dbReference type="EMBL" id="MDQ0228902.1"/>
    </source>
</evidence>
<dbReference type="Gene3D" id="3.40.50.150">
    <property type="entry name" value="Vaccinia Virus protein VP39"/>
    <property type="match status" value="1"/>
</dbReference>
<dbReference type="Pfam" id="PF08241">
    <property type="entry name" value="Methyltransf_11"/>
    <property type="match status" value="1"/>
</dbReference>
<reference evidence="2 3" key="1">
    <citation type="submission" date="2023-07" db="EMBL/GenBank/DDBJ databases">
        <title>Genomic Encyclopedia of Type Strains, Phase IV (KMG-IV): sequencing the most valuable type-strain genomes for metagenomic binning, comparative biology and taxonomic classification.</title>
        <authorList>
            <person name="Goeker M."/>
        </authorList>
    </citation>
    <scope>NUCLEOTIDE SEQUENCE [LARGE SCALE GENOMIC DNA]</scope>
    <source>
        <strain evidence="2 3">DSM 29005</strain>
    </source>
</reference>
<keyword evidence="3" id="KW-1185">Reference proteome</keyword>